<name>A0A1I7Y7R2_9BILA</name>
<dbReference type="Gene3D" id="1.20.58.80">
    <property type="entry name" value="Phosphotransferase system, lactose/cellobiose-type IIA subunit"/>
    <property type="match status" value="1"/>
</dbReference>
<dbReference type="AlphaFoldDB" id="A0A1I7Y7R2"/>
<accession>A0A1I7Y7R2</accession>
<dbReference type="WBParaSite" id="L893_g13601.t1">
    <property type="protein sequence ID" value="L893_g13601.t1"/>
    <property type="gene ID" value="L893_g13601"/>
</dbReference>
<evidence type="ECO:0000313" key="1">
    <source>
        <dbReference type="Proteomes" id="UP000095287"/>
    </source>
</evidence>
<protein>
    <submittedName>
        <fullName evidence="2">USP8_dimer domain-containing protein</fullName>
    </submittedName>
</protein>
<proteinExistence type="predicted"/>
<dbReference type="Proteomes" id="UP000095287">
    <property type="component" value="Unplaced"/>
</dbReference>
<sequence>MLLITDDVLLVLNPKARFEHLVSTAAIDTSFSHGLSLMRLIDALCLMKRFHDNYLEEKNLEYAYMYGLRILSLSKAIILRDDYRPAIASMIDSSVLTKEFYRQMEETRSAINETYERESQLLGSDLRAKQEKIISSACK</sequence>
<reference evidence="2" key="1">
    <citation type="submission" date="2016-11" db="UniProtKB">
        <authorList>
            <consortium name="WormBaseParasite"/>
        </authorList>
    </citation>
    <scope>IDENTIFICATION</scope>
</reference>
<keyword evidence="1" id="KW-1185">Reference proteome</keyword>
<evidence type="ECO:0000313" key="2">
    <source>
        <dbReference type="WBParaSite" id="L893_g13601.t1"/>
    </source>
</evidence>
<organism evidence="1 2">
    <name type="scientific">Steinernema glaseri</name>
    <dbReference type="NCBI Taxonomy" id="37863"/>
    <lineage>
        <taxon>Eukaryota</taxon>
        <taxon>Metazoa</taxon>
        <taxon>Ecdysozoa</taxon>
        <taxon>Nematoda</taxon>
        <taxon>Chromadorea</taxon>
        <taxon>Rhabditida</taxon>
        <taxon>Tylenchina</taxon>
        <taxon>Panagrolaimomorpha</taxon>
        <taxon>Strongyloidoidea</taxon>
        <taxon>Steinernematidae</taxon>
        <taxon>Steinernema</taxon>
    </lineage>
</organism>